<dbReference type="InterPro" id="IPR004114">
    <property type="entry name" value="THUMP_dom"/>
</dbReference>
<dbReference type="Proteomes" id="UP000214365">
    <property type="component" value="Unassembled WGS sequence"/>
</dbReference>
<evidence type="ECO:0000256" key="1">
    <source>
        <dbReference type="PROSITE-ProRule" id="PRU00529"/>
    </source>
</evidence>
<dbReference type="GO" id="GO:0006400">
    <property type="term" value="P:tRNA modification"/>
    <property type="evidence" value="ECO:0007669"/>
    <property type="project" value="InterPro"/>
</dbReference>
<dbReference type="OrthoDB" id="367221at2759"/>
<dbReference type="RefSeq" id="XP_020120723.1">
    <property type="nucleotide sequence ID" value="XM_020266323.1"/>
</dbReference>
<feature type="region of interest" description="Disordered" evidence="2">
    <location>
        <begin position="1"/>
        <end position="33"/>
    </location>
</feature>
<name>A0A1Q5Q955_TALAT</name>
<dbReference type="GeneID" id="31003798"/>
<keyword evidence="5" id="KW-1185">Reference proteome</keyword>
<evidence type="ECO:0000313" key="5">
    <source>
        <dbReference type="Proteomes" id="UP000214365"/>
    </source>
</evidence>
<feature type="compositionally biased region" description="Acidic residues" evidence="2">
    <location>
        <begin position="22"/>
        <end position="33"/>
    </location>
</feature>
<keyword evidence="1" id="KW-0694">RNA-binding</keyword>
<evidence type="ECO:0000313" key="4">
    <source>
        <dbReference type="EMBL" id="OKL60602.1"/>
    </source>
</evidence>
<dbReference type="SMART" id="SM00981">
    <property type="entry name" value="THUMP"/>
    <property type="match status" value="1"/>
</dbReference>
<dbReference type="GO" id="GO:0003723">
    <property type="term" value="F:RNA binding"/>
    <property type="evidence" value="ECO:0007669"/>
    <property type="project" value="UniProtKB-UniRule"/>
</dbReference>
<gene>
    <name evidence="4" type="ORF">UA08_04043</name>
</gene>
<proteinExistence type="predicted"/>
<reference evidence="4 5" key="1">
    <citation type="submission" date="2015-06" db="EMBL/GenBank/DDBJ databases">
        <title>Talaromyces atroroseus IBT 11181 draft genome.</title>
        <authorList>
            <person name="Rasmussen K.B."/>
            <person name="Rasmussen S."/>
            <person name="Petersen B."/>
            <person name="Sicheritz-Ponten T."/>
            <person name="Mortensen U.H."/>
            <person name="Thrane U."/>
        </authorList>
    </citation>
    <scope>NUCLEOTIDE SEQUENCE [LARGE SCALE GENOMIC DNA]</scope>
    <source>
        <strain evidence="4 5">IBT 11181</strain>
    </source>
</reference>
<dbReference type="PROSITE" id="PS51165">
    <property type="entry name" value="THUMP"/>
    <property type="match status" value="1"/>
</dbReference>
<protein>
    <recommendedName>
        <fullName evidence="3">THUMP domain-containing protein</fullName>
    </recommendedName>
</protein>
<feature type="domain" description="THUMP" evidence="3">
    <location>
        <begin position="92"/>
        <end position="203"/>
    </location>
</feature>
<dbReference type="FunFam" id="3.30.2300.10:FF:000001">
    <property type="entry name" value="THUMP domain-containing protein 1"/>
    <property type="match status" value="1"/>
</dbReference>
<organism evidence="4 5">
    <name type="scientific">Talaromyces atroroseus</name>
    <dbReference type="NCBI Taxonomy" id="1441469"/>
    <lineage>
        <taxon>Eukaryota</taxon>
        <taxon>Fungi</taxon>
        <taxon>Dikarya</taxon>
        <taxon>Ascomycota</taxon>
        <taxon>Pezizomycotina</taxon>
        <taxon>Eurotiomycetes</taxon>
        <taxon>Eurotiomycetidae</taxon>
        <taxon>Eurotiales</taxon>
        <taxon>Trichocomaceae</taxon>
        <taxon>Talaromyces</taxon>
        <taxon>Talaromyces sect. Trachyspermi</taxon>
    </lineage>
</organism>
<dbReference type="STRING" id="1441469.A0A1Q5Q955"/>
<dbReference type="CDD" id="cd11717">
    <property type="entry name" value="THUMP_THUMPD1_like"/>
    <property type="match status" value="1"/>
</dbReference>
<comment type="caution">
    <text evidence="4">The sequence shown here is derived from an EMBL/GenBank/DDBJ whole genome shotgun (WGS) entry which is preliminary data.</text>
</comment>
<accession>A0A1Q5Q955</accession>
<dbReference type="SUPFAM" id="SSF143437">
    <property type="entry name" value="THUMP domain-like"/>
    <property type="match status" value="1"/>
</dbReference>
<dbReference type="PANTHER" id="PTHR13452:SF10">
    <property type="entry name" value="THUMP DOMAIN-CONTAINING PROTEIN 1"/>
    <property type="match status" value="1"/>
</dbReference>
<dbReference type="InterPro" id="IPR040183">
    <property type="entry name" value="THUMPD1-like"/>
</dbReference>
<dbReference type="PANTHER" id="PTHR13452">
    <property type="entry name" value="THUMP DOMAIN CONTAINING PROTEIN 1-RELATED"/>
    <property type="match status" value="1"/>
</dbReference>
<evidence type="ECO:0000259" key="3">
    <source>
        <dbReference type="PROSITE" id="PS51165"/>
    </source>
</evidence>
<dbReference type="AlphaFoldDB" id="A0A1Q5Q955"/>
<dbReference type="EMBL" id="LFMY01000005">
    <property type="protein sequence ID" value="OKL60602.1"/>
    <property type="molecule type" value="Genomic_DNA"/>
</dbReference>
<sequence length="231" mass="26355">MDLFTEYCQQASDKETSSEVPVNDDNDDDDDNVVGDDIEAQIRKEVEGLKPKSSAPRLFQKITGTNIPCMVFVRVDKSIDPVKLVHDLCVEARTNPHQRKSRWIRRMTPISQIRKTLSVDLYEFAKEVLQPHFHADDVSKKYAIRPTIRNNDSFNRDIIIRTVAAAVGQNHRVDLKNYDHMILVDIAQSNQATQSTIGMSVVGSDYDELKRFNLSEIYNPTQKPPPQNPES</sequence>
<evidence type="ECO:0000256" key="2">
    <source>
        <dbReference type="SAM" id="MobiDB-lite"/>
    </source>
</evidence>
<dbReference type="Gene3D" id="3.30.2300.10">
    <property type="entry name" value="THUMP superfamily"/>
    <property type="match status" value="1"/>
</dbReference>
<dbReference type="Pfam" id="PF02926">
    <property type="entry name" value="THUMP"/>
    <property type="match status" value="1"/>
</dbReference>